<dbReference type="InterPro" id="IPR001208">
    <property type="entry name" value="MCM_dom"/>
</dbReference>
<dbReference type="Gene3D" id="3.40.50.300">
    <property type="entry name" value="P-loop containing nucleotide triphosphate hydrolases"/>
    <property type="match status" value="2"/>
</dbReference>
<organism evidence="7 8">
    <name type="scientific">Artemisia annua</name>
    <name type="common">Sweet wormwood</name>
    <dbReference type="NCBI Taxonomy" id="35608"/>
    <lineage>
        <taxon>Eukaryota</taxon>
        <taxon>Viridiplantae</taxon>
        <taxon>Streptophyta</taxon>
        <taxon>Embryophyta</taxon>
        <taxon>Tracheophyta</taxon>
        <taxon>Spermatophyta</taxon>
        <taxon>Magnoliopsida</taxon>
        <taxon>eudicotyledons</taxon>
        <taxon>Gunneridae</taxon>
        <taxon>Pentapetalae</taxon>
        <taxon>asterids</taxon>
        <taxon>campanulids</taxon>
        <taxon>Asterales</taxon>
        <taxon>Asteraceae</taxon>
        <taxon>Asteroideae</taxon>
        <taxon>Anthemideae</taxon>
        <taxon>Artemisiinae</taxon>
        <taxon>Artemisia</taxon>
    </lineage>
</organism>
<dbReference type="InterPro" id="IPR031327">
    <property type="entry name" value="MCM"/>
</dbReference>
<gene>
    <name evidence="7" type="ORF">CTI12_AA324270</name>
</gene>
<dbReference type="STRING" id="35608.A0A2U1N035"/>
<dbReference type="Pfam" id="PF17855">
    <property type="entry name" value="MCM_lid"/>
    <property type="match status" value="1"/>
</dbReference>
<dbReference type="GO" id="GO:0005524">
    <property type="term" value="F:ATP binding"/>
    <property type="evidence" value="ECO:0007669"/>
    <property type="project" value="UniProtKB-KW"/>
</dbReference>
<feature type="compositionally biased region" description="Gly residues" evidence="5">
    <location>
        <begin position="243"/>
        <end position="252"/>
    </location>
</feature>
<proteinExistence type="predicted"/>
<evidence type="ECO:0000256" key="2">
    <source>
        <dbReference type="ARBA" id="ARBA00022741"/>
    </source>
</evidence>
<keyword evidence="3" id="KW-0067">ATP-binding</keyword>
<comment type="caution">
    <text evidence="7">The sequence shown here is derived from an EMBL/GenBank/DDBJ whole genome shotgun (WGS) entry which is preliminary data.</text>
</comment>
<dbReference type="Pfam" id="PF00493">
    <property type="entry name" value="MCM"/>
    <property type="match status" value="1"/>
</dbReference>
<feature type="domain" description="MCM C-terminal AAA(+) ATPase" evidence="6">
    <location>
        <begin position="1"/>
        <end position="50"/>
    </location>
</feature>
<dbReference type="InterPro" id="IPR041562">
    <property type="entry name" value="MCM_lid"/>
</dbReference>
<evidence type="ECO:0000256" key="4">
    <source>
        <dbReference type="ARBA" id="ARBA00023125"/>
    </source>
</evidence>
<dbReference type="InterPro" id="IPR027417">
    <property type="entry name" value="P-loop_NTPase"/>
</dbReference>
<protein>
    <recommendedName>
        <fullName evidence="1">DNA helicase</fullName>
        <ecNumber evidence="1">3.6.4.12</ecNumber>
    </recommendedName>
</protein>
<evidence type="ECO:0000256" key="1">
    <source>
        <dbReference type="ARBA" id="ARBA00012551"/>
    </source>
</evidence>
<dbReference type="Proteomes" id="UP000245207">
    <property type="component" value="Unassembled WGS sequence"/>
</dbReference>
<keyword evidence="8" id="KW-1185">Reference proteome</keyword>
<dbReference type="GO" id="GO:1902969">
    <property type="term" value="P:mitotic DNA replication"/>
    <property type="evidence" value="ECO:0007669"/>
    <property type="project" value="TreeGrafter"/>
</dbReference>
<evidence type="ECO:0000313" key="7">
    <source>
        <dbReference type="EMBL" id="PWA66804.1"/>
    </source>
</evidence>
<dbReference type="GO" id="GO:0000727">
    <property type="term" value="P:double-strand break repair via break-induced replication"/>
    <property type="evidence" value="ECO:0007669"/>
    <property type="project" value="TreeGrafter"/>
</dbReference>
<dbReference type="GO" id="GO:0005634">
    <property type="term" value="C:nucleus"/>
    <property type="evidence" value="ECO:0007669"/>
    <property type="project" value="TreeGrafter"/>
</dbReference>
<evidence type="ECO:0000256" key="5">
    <source>
        <dbReference type="SAM" id="MobiDB-lite"/>
    </source>
</evidence>
<dbReference type="PRINTS" id="PR01657">
    <property type="entry name" value="MCMFAMILY"/>
</dbReference>
<dbReference type="PANTHER" id="PTHR11630">
    <property type="entry name" value="DNA REPLICATION LICENSING FACTOR MCM FAMILY MEMBER"/>
    <property type="match status" value="1"/>
</dbReference>
<keyword evidence="4" id="KW-0238">DNA-binding</keyword>
<evidence type="ECO:0000256" key="3">
    <source>
        <dbReference type="ARBA" id="ARBA00022840"/>
    </source>
</evidence>
<sequence>MEIFSRMRESKFTHEGINLRGNINVCIVGDPSCAKSQFLKYTTTLVSRSVGNLHLPLDWLRLLQKNQKLESSVSRLVHLCLLTMVFVVLMNLTKWMSEIRNTTTLNARSILAAANPIGCRYDKSKPLKLNAEARQILVDSYVALRKGDTAPGSRVAYRLTVRQLEALIRLSEAIARDDEVHPRHVCLAKIFLKTSVISVESTEIDLTEFQDDIQEENQEDGDIGGNGESQPSGADADMANEHPGGGDCYCCS</sequence>
<evidence type="ECO:0000259" key="6">
    <source>
        <dbReference type="PROSITE" id="PS50051"/>
    </source>
</evidence>
<dbReference type="AlphaFoldDB" id="A0A2U1N035"/>
<dbReference type="EC" id="3.6.4.12" evidence="1"/>
<dbReference type="GO" id="GO:0042555">
    <property type="term" value="C:MCM complex"/>
    <property type="evidence" value="ECO:0007669"/>
    <property type="project" value="TreeGrafter"/>
</dbReference>
<dbReference type="GO" id="GO:1990518">
    <property type="term" value="F:single-stranded 3'-5' DNA helicase activity"/>
    <property type="evidence" value="ECO:0007669"/>
    <property type="project" value="TreeGrafter"/>
</dbReference>
<accession>A0A2U1N035</accession>
<dbReference type="GO" id="GO:0003697">
    <property type="term" value="F:single-stranded DNA binding"/>
    <property type="evidence" value="ECO:0007669"/>
    <property type="project" value="TreeGrafter"/>
</dbReference>
<dbReference type="PANTHER" id="PTHR11630:SF43">
    <property type="entry name" value="DNA REPLICATION LICENSING FACTOR MCM6"/>
    <property type="match status" value="1"/>
</dbReference>
<dbReference type="OrthoDB" id="1744952at2759"/>
<reference evidence="7 8" key="1">
    <citation type="journal article" date="2018" name="Mol. Plant">
        <title>The genome of Artemisia annua provides insight into the evolution of Asteraceae family and artemisinin biosynthesis.</title>
        <authorList>
            <person name="Shen Q."/>
            <person name="Zhang L."/>
            <person name="Liao Z."/>
            <person name="Wang S."/>
            <person name="Yan T."/>
            <person name="Shi P."/>
            <person name="Liu M."/>
            <person name="Fu X."/>
            <person name="Pan Q."/>
            <person name="Wang Y."/>
            <person name="Lv Z."/>
            <person name="Lu X."/>
            <person name="Zhang F."/>
            <person name="Jiang W."/>
            <person name="Ma Y."/>
            <person name="Chen M."/>
            <person name="Hao X."/>
            <person name="Li L."/>
            <person name="Tang Y."/>
            <person name="Lv G."/>
            <person name="Zhou Y."/>
            <person name="Sun X."/>
            <person name="Brodelius P.E."/>
            <person name="Rose J.K.C."/>
            <person name="Tang K."/>
        </authorList>
    </citation>
    <scope>NUCLEOTIDE SEQUENCE [LARGE SCALE GENOMIC DNA]</scope>
    <source>
        <strain evidence="8">cv. Huhao1</strain>
        <tissue evidence="7">Leaf</tissue>
    </source>
</reference>
<feature type="region of interest" description="Disordered" evidence="5">
    <location>
        <begin position="217"/>
        <end position="252"/>
    </location>
</feature>
<evidence type="ECO:0000313" key="8">
    <source>
        <dbReference type="Proteomes" id="UP000245207"/>
    </source>
</evidence>
<keyword evidence="2" id="KW-0547">Nucleotide-binding</keyword>
<dbReference type="PROSITE" id="PS50051">
    <property type="entry name" value="MCM_2"/>
    <property type="match status" value="1"/>
</dbReference>
<name>A0A2U1N035_ARTAN</name>
<dbReference type="EMBL" id="PKPP01003958">
    <property type="protein sequence ID" value="PWA66804.1"/>
    <property type="molecule type" value="Genomic_DNA"/>
</dbReference>